<dbReference type="PANTHER" id="PTHR30069">
    <property type="entry name" value="TONB-DEPENDENT OUTER MEMBRANE RECEPTOR"/>
    <property type="match status" value="1"/>
</dbReference>
<evidence type="ECO:0000256" key="11">
    <source>
        <dbReference type="RuleBase" id="RU003357"/>
    </source>
</evidence>
<keyword evidence="8" id="KW-0675">Receptor</keyword>
<proteinExistence type="inferred from homology"/>
<keyword evidence="2 10" id="KW-0813">Transport</keyword>
<dbReference type="STRING" id="619805.SAMN05660477_00737"/>
<dbReference type="Gene3D" id="2.40.170.20">
    <property type="entry name" value="TonB-dependent receptor, beta-barrel domain"/>
    <property type="match status" value="1"/>
</dbReference>
<sequence>MKRLFFYFSFIFPIFGFAQEAVIDTVYVDPQFQTSRVFSKIKVIKSDEVLRNATSLSDLLSFQTPIYIKENGRGMVSSPSFRGTTAQQTAFVWNGININSQFLGQGDINNISLLGYDNISVKYGGGSVLYGSGAIGGSIHLNNSFGYNKGFQGQLFSEYASYETLNSLLKSSFSNDKFSFQFSLSHNQSKNDYEVEKYYVNRNGAYDNTGVNLGFAYKADDKNEIYSQSQIFDATQNYPLLSEFSTPSKYLSRTFRSLAGWNFKNEKIKNDFKIAYLTDDYQYYLDSNIPNAKTGGSIKQYLTKNDFKYQLNASSEINFLGEIGQVEAKGFNTGISSIKRAQGSAGLLYRNFYSKNFSWELGAKKEYIENVKSPFLFSAAGNFTINNFYSLKLSASKNFRAPTFNDLYWEPGGNKDLKPEKSYQFEISQTVKWKFLQASLSPYYMDIKDMIRWVPGAGGIYHATNTAHVKSYGVEAQLGAEQKFGDFGYRAMLGYAYTNSEDQALKKQLAFVPFHKVNFGADFSYKIVTLHLQTIWNSKIFSDTQSTDKLALDPFYVINVGADVDVIKSLKLGFKVNNLTSEVYRTVVGYYMPKRNYAINMNFNF</sequence>
<evidence type="ECO:0000256" key="1">
    <source>
        <dbReference type="ARBA" id="ARBA00004571"/>
    </source>
</evidence>
<dbReference type="EMBL" id="FUYZ01000002">
    <property type="protein sequence ID" value="SKB71210.1"/>
    <property type="molecule type" value="Genomic_DNA"/>
</dbReference>
<keyword evidence="9 10" id="KW-0998">Cell outer membrane</keyword>
<dbReference type="SUPFAM" id="SSF56935">
    <property type="entry name" value="Porins"/>
    <property type="match status" value="1"/>
</dbReference>
<evidence type="ECO:0000256" key="4">
    <source>
        <dbReference type="ARBA" id="ARBA00022692"/>
    </source>
</evidence>
<dbReference type="GO" id="GO:0015344">
    <property type="term" value="F:siderophore uptake transmembrane transporter activity"/>
    <property type="evidence" value="ECO:0007669"/>
    <property type="project" value="TreeGrafter"/>
</dbReference>
<keyword evidence="6 11" id="KW-0798">TonB box</keyword>
<dbReference type="InterPro" id="IPR012910">
    <property type="entry name" value="Plug_dom"/>
</dbReference>
<dbReference type="AlphaFoldDB" id="A0A1T5DI86"/>
<accession>A0A1T5DI86</accession>
<evidence type="ECO:0000256" key="3">
    <source>
        <dbReference type="ARBA" id="ARBA00022452"/>
    </source>
</evidence>
<dbReference type="InterPro" id="IPR036942">
    <property type="entry name" value="Beta-barrel_TonB_sf"/>
</dbReference>
<keyword evidence="3 10" id="KW-1134">Transmembrane beta strand</keyword>
<dbReference type="GO" id="GO:0044718">
    <property type="term" value="P:siderophore transmembrane transport"/>
    <property type="evidence" value="ECO:0007669"/>
    <property type="project" value="TreeGrafter"/>
</dbReference>
<evidence type="ECO:0000256" key="8">
    <source>
        <dbReference type="ARBA" id="ARBA00023170"/>
    </source>
</evidence>
<gene>
    <name evidence="15" type="ORF">SAMN05660477_00737</name>
</gene>
<evidence type="ECO:0000256" key="12">
    <source>
        <dbReference type="SAM" id="SignalP"/>
    </source>
</evidence>
<dbReference type="OrthoDB" id="9762903at2"/>
<evidence type="ECO:0000259" key="14">
    <source>
        <dbReference type="Pfam" id="PF07715"/>
    </source>
</evidence>
<evidence type="ECO:0000256" key="5">
    <source>
        <dbReference type="ARBA" id="ARBA00022729"/>
    </source>
</evidence>
<evidence type="ECO:0000313" key="16">
    <source>
        <dbReference type="Proteomes" id="UP000191112"/>
    </source>
</evidence>
<evidence type="ECO:0000256" key="7">
    <source>
        <dbReference type="ARBA" id="ARBA00023136"/>
    </source>
</evidence>
<comment type="subcellular location">
    <subcellularLocation>
        <location evidence="1 10">Cell outer membrane</location>
        <topology evidence="1 10">Multi-pass membrane protein</topology>
    </subcellularLocation>
</comment>
<protein>
    <submittedName>
        <fullName evidence="15">Iron complex outermembrane recepter protein</fullName>
    </submittedName>
</protein>
<evidence type="ECO:0000256" key="2">
    <source>
        <dbReference type="ARBA" id="ARBA00022448"/>
    </source>
</evidence>
<dbReference type="PANTHER" id="PTHR30069:SF29">
    <property type="entry name" value="HEMOGLOBIN AND HEMOGLOBIN-HAPTOGLOBIN-BINDING PROTEIN 1-RELATED"/>
    <property type="match status" value="1"/>
</dbReference>
<organism evidence="15 16">
    <name type="scientific">Soonwooa buanensis</name>
    <dbReference type="NCBI Taxonomy" id="619805"/>
    <lineage>
        <taxon>Bacteria</taxon>
        <taxon>Pseudomonadati</taxon>
        <taxon>Bacteroidota</taxon>
        <taxon>Flavobacteriia</taxon>
        <taxon>Flavobacteriales</taxon>
        <taxon>Weeksellaceae</taxon>
        <taxon>Chryseobacterium group</taxon>
        <taxon>Soonwooa</taxon>
    </lineage>
</organism>
<dbReference type="Gene3D" id="2.170.130.10">
    <property type="entry name" value="TonB-dependent receptor, plug domain"/>
    <property type="match status" value="1"/>
</dbReference>
<dbReference type="PROSITE" id="PS52016">
    <property type="entry name" value="TONB_DEPENDENT_REC_3"/>
    <property type="match status" value="1"/>
</dbReference>
<feature type="chain" id="PRO_5011984408" evidence="12">
    <location>
        <begin position="19"/>
        <end position="605"/>
    </location>
</feature>
<keyword evidence="7 10" id="KW-0472">Membrane</keyword>
<dbReference type="RefSeq" id="WP_079666021.1">
    <property type="nucleotide sequence ID" value="NZ_FUYZ01000002.1"/>
</dbReference>
<comment type="similarity">
    <text evidence="10 11">Belongs to the TonB-dependent receptor family.</text>
</comment>
<evidence type="ECO:0000256" key="10">
    <source>
        <dbReference type="PROSITE-ProRule" id="PRU01360"/>
    </source>
</evidence>
<dbReference type="InterPro" id="IPR039426">
    <property type="entry name" value="TonB-dep_rcpt-like"/>
</dbReference>
<name>A0A1T5DI86_9FLAO</name>
<evidence type="ECO:0000256" key="6">
    <source>
        <dbReference type="ARBA" id="ARBA00023077"/>
    </source>
</evidence>
<dbReference type="InterPro" id="IPR037066">
    <property type="entry name" value="Plug_dom_sf"/>
</dbReference>
<dbReference type="InterPro" id="IPR000531">
    <property type="entry name" value="Beta-barrel_TonB"/>
</dbReference>
<feature type="domain" description="TonB-dependent receptor plug" evidence="14">
    <location>
        <begin position="39"/>
        <end position="137"/>
    </location>
</feature>
<feature type="signal peptide" evidence="12">
    <location>
        <begin position="1"/>
        <end position="18"/>
    </location>
</feature>
<dbReference type="Pfam" id="PF00593">
    <property type="entry name" value="TonB_dep_Rec_b-barrel"/>
    <property type="match status" value="1"/>
</dbReference>
<dbReference type="Pfam" id="PF07715">
    <property type="entry name" value="Plug"/>
    <property type="match status" value="1"/>
</dbReference>
<evidence type="ECO:0000256" key="9">
    <source>
        <dbReference type="ARBA" id="ARBA00023237"/>
    </source>
</evidence>
<feature type="domain" description="TonB-dependent receptor-like beta-barrel" evidence="13">
    <location>
        <begin position="171"/>
        <end position="579"/>
    </location>
</feature>
<reference evidence="15 16" key="1">
    <citation type="submission" date="2017-02" db="EMBL/GenBank/DDBJ databases">
        <authorList>
            <person name="Peterson S.W."/>
        </authorList>
    </citation>
    <scope>NUCLEOTIDE SEQUENCE [LARGE SCALE GENOMIC DNA]</scope>
    <source>
        <strain evidence="15 16">DSM 22323</strain>
    </source>
</reference>
<keyword evidence="5 12" id="KW-0732">Signal</keyword>
<evidence type="ECO:0000259" key="13">
    <source>
        <dbReference type="Pfam" id="PF00593"/>
    </source>
</evidence>
<keyword evidence="4 10" id="KW-0812">Transmembrane</keyword>
<dbReference type="GO" id="GO:0009279">
    <property type="term" value="C:cell outer membrane"/>
    <property type="evidence" value="ECO:0007669"/>
    <property type="project" value="UniProtKB-SubCell"/>
</dbReference>
<evidence type="ECO:0000313" key="15">
    <source>
        <dbReference type="EMBL" id="SKB71210.1"/>
    </source>
</evidence>
<keyword evidence="16" id="KW-1185">Reference proteome</keyword>
<dbReference type="Proteomes" id="UP000191112">
    <property type="component" value="Unassembled WGS sequence"/>
</dbReference>